<name>A0A7X9XNK3_CLOBE</name>
<dbReference type="AlphaFoldDB" id="A0A7X9XNK3"/>
<dbReference type="RefSeq" id="WP_168981404.1">
    <property type="nucleotide sequence ID" value="NZ_JABAGD010000008.1"/>
</dbReference>
<evidence type="ECO:0008006" key="3">
    <source>
        <dbReference type="Google" id="ProtNLM"/>
    </source>
</evidence>
<sequence>MENNKEYYFITNKFLAMTMSYLLQEKYYQFEHKDYADRKVYSFKDTAKFREVLTLVQNIKNENKDTLQS</sequence>
<evidence type="ECO:0000313" key="1">
    <source>
        <dbReference type="EMBL" id="NMF04338.1"/>
    </source>
</evidence>
<dbReference type="EMBL" id="JABAGD010000008">
    <property type="protein sequence ID" value="NMF04338.1"/>
    <property type="molecule type" value="Genomic_DNA"/>
</dbReference>
<organism evidence="1 2">
    <name type="scientific">Clostridium beijerinckii</name>
    <name type="common">Clostridium MP</name>
    <dbReference type="NCBI Taxonomy" id="1520"/>
    <lineage>
        <taxon>Bacteria</taxon>
        <taxon>Bacillati</taxon>
        <taxon>Bacillota</taxon>
        <taxon>Clostridia</taxon>
        <taxon>Eubacteriales</taxon>
        <taxon>Clostridiaceae</taxon>
        <taxon>Clostridium</taxon>
    </lineage>
</organism>
<comment type="caution">
    <text evidence="1">The sequence shown here is derived from an EMBL/GenBank/DDBJ whole genome shotgun (WGS) entry which is preliminary data.</text>
</comment>
<dbReference type="Proteomes" id="UP000587880">
    <property type="component" value="Unassembled WGS sequence"/>
</dbReference>
<evidence type="ECO:0000313" key="2">
    <source>
        <dbReference type="Proteomes" id="UP000587880"/>
    </source>
</evidence>
<proteinExistence type="predicted"/>
<reference evidence="1 2" key="1">
    <citation type="submission" date="2020-04" db="EMBL/GenBank/DDBJ databases">
        <authorList>
            <person name="Hitch T.C.A."/>
            <person name="Wylensek D."/>
            <person name="Clavel T."/>
        </authorList>
    </citation>
    <scope>NUCLEOTIDE SEQUENCE [LARGE SCALE GENOMIC DNA]</scope>
    <source>
        <strain evidence="1 2">WB01_NA02</strain>
    </source>
</reference>
<gene>
    <name evidence="1" type="ORF">HF849_06120</name>
</gene>
<protein>
    <recommendedName>
        <fullName evidence="3">DUF5659 domain-containing protein</fullName>
    </recommendedName>
</protein>
<accession>A0A7X9XNK3</accession>